<keyword evidence="7 8" id="KW-0472">Membrane</keyword>
<dbReference type="InterPro" id="IPR013525">
    <property type="entry name" value="ABC2_TM"/>
</dbReference>
<feature type="domain" description="ABC transmembrane type-2" evidence="9">
    <location>
        <begin position="126"/>
        <end position="367"/>
    </location>
</feature>
<dbReference type="EMBL" id="JAOTJD010000011">
    <property type="protein sequence ID" value="MFD3263840.1"/>
    <property type="molecule type" value="Genomic_DNA"/>
</dbReference>
<evidence type="ECO:0000256" key="2">
    <source>
        <dbReference type="ARBA" id="ARBA00007783"/>
    </source>
</evidence>
<feature type="transmembrane region" description="Helical" evidence="8">
    <location>
        <begin position="176"/>
        <end position="199"/>
    </location>
</feature>
<keyword evidence="4 8" id="KW-1003">Cell membrane</keyword>
<sequence>MVRGRLYGLIAKEFAQMLRDPVVLFLIFWLTTVEVVMCTMALGFDVKDLKLGVIDHDRSAASRALVRELTSADTFVLHDEFTSMRQAESQLQRGAVDAVVEVPPDFGARIAAGRRASLGVVVDGSNANVASRARAYIVEMTASFTREQLMGSMAMRAGVQPVVRVWYNPDLTNTRFMALGMLAQAGFMLAVILPAAGMVREKQNGTLEQIRVTPIRAHELFIGKVTPPIVICLGSLFPTLLVLRLLGVPMNGSLTTLIGLDLLFLLSAVSIGVFVATITTTLQQAMLTSFFGLFPLLFLSGSIAPIESMPAWLQLATEISPLRHFIESVSGLFLKGAGIGELWPHAIALAAISAPMFLTSWLLFRRQW</sequence>
<dbReference type="InterPro" id="IPR051449">
    <property type="entry name" value="ABC-2_transporter_component"/>
</dbReference>
<feature type="transmembrane region" description="Helical" evidence="8">
    <location>
        <begin position="220"/>
        <end position="246"/>
    </location>
</feature>
<feature type="transmembrane region" description="Helical" evidence="8">
    <location>
        <begin position="21"/>
        <end position="44"/>
    </location>
</feature>
<name>A0ABW6CPT0_9CAUL</name>
<dbReference type="PANTHER" id="PTHR30294:SF29">
    <property type="entry name" value="MULTIDRUG ABC TRANSPORTER PERMEASE YBHS-RELATED"/>
    <property type="match status" value="1"/>
</dbReference>
<dbReference type="InterPro" id="IPR047817">
    <property type="entry name" value="ABC2_TM_bact-type"/>
</dbReference>
<evidence type="ECO:0000313" key="11">
    <source>
        <dbReference type="Proteomes" id="UP001598130"/>
    </source>
</evidence>
<feature type="transmembrane region" description="Helical" evidence="8">
    <location>
        <begin position="258"/>
        <end position="278"/>
    </location>
</feature>
<dbReference type="PANTHER" id="PTHR30294">
    <property type="entry name" value="MEMBRANE COMPONENT OF ABC TRANSPORTER YHHJ-RELATED"/>
    <property type="match status" value="1"/>
</dbReference>
<evidence type="ECO:0000256" key="7">
    <source>
        <dbReference type="ARBA" id="ARBA00023136"/>
    </source>
</evidence>
<keyword evidence="11" id="KW-1185">Reference proteome</keyword>
<evidence type="ECO:0000256" key="3">
    <source>
        <dbReference type="ARBA" id="ARBA00022448"/>
    </source>
</evidence>
<comment type="subcellular location">
    <subcellularLocation>
        <location evidence="8">Cell inner membrane</location>
        <topology evidence="8">Multi-pass membrane protein</topology>
    </subcellularLocation>
    <subcellularLocation>
        <location evidence="1">Cell membrane</location>
        <topology evidence="1">Multi-pass membrane protein</topology>
    </subcellularLocation>
</comment>
<evidence type="ECO:0000256" key="4">
    <source>
        <dbReference type="ARBA" id="ARBA00022475"/>
    </source>
</evidence>
<evidence type="ECO:0000256" key="1">
    <source>
        <dbReference type="ARBA" id="ARBA00004651"/>
    </source>
</evidence>
<organism evidence="10 11">
    <name type="scientific">Phenylobacterium ferrooxidans</name>
    <dbReference type="NCBI Taxonomy" id="2982689"/>
    <lineage>
        <taxon>Bacteria</taxon>
        <taxon>Pseudomonadati</taxon>
        <taxon>Pseudomonadota</taxon>
        <taxon>Alphaproteobacteria</taxon>
        <taxon>Caulobacterales</taxon>
        <taxon>Caulobacteraceae</taxon>
        <taxon>Phenylobacterium</taxon>
    </lineage>
</organism>
<feature type="transmembrane region" description="Helical" evidence="8">
    <location>
        <begin position="285"/>
        <end position="306"/>
    </location>
</feature>
<evidence type="ECO:0000256" key="8">
    <source>
        <dbReference type="RuleBase" id="RU361157"/>
    </source>
</evidence>
<evidence type="ECO:0000259" key="9">
    <source>
        <dbReference type="PROSITE" id="PS51012"/>
    </source>
</evidence>
<dbReference type="Proteomes" id="UP001598130">
    <property type="component" value="Unassembled WGS sequence"/>
</dbReference>
<proteinExistence type="inferred from homology"/>
<comment type="caution">
    <text evidence="10">The sequence shown here is derived from an EMBL/GenBank/DDBJ whole genome shotgun (WGS) entry which is preliminary data.</text>
</comment>
<dbReference type="RefSeq" id="WP_377369056.1">
    <property type="nucleotide sequence ID" value="NZ_JAOTJD010000011.1"/>
</dbReference>
<keyword evidence="5 8" id="KW-0812">Transmembrane</keyword>
<reference evidence="10 11" key="1">
    <citation type="submission" date="2022-09" db="EMBL/GenBank/DDBJ databases">
        <title>New species of Phenylobacterium.</title>
        <authorList>
            <person name="Mieszkin S."/>
        </authorList>
    </citation>
    <scope>NUCLEOTIDE SEQUENCE [LARGE SCALE GENOMIC DNA]</scope>
    <source>
        <strain evidence="10 11">HK31-G</strain>
    </source>
</reference>
<keyword evidence="3 8" id="KW-0813">Transport</keyword>
<protein>
    <recommendedName>
        <fullName evidence="8">Transport permease protein</fullName>
    </recommendedName>
</protein>
<feature type="transmembrane region" description="Helical" evidence="8">
    <location>
        <begin position="342"/>
        <end position="364"/>
    </location>
</feature>
<gene>
    <name evidence="10" type="ORF">OCL97_07680</name>
</gene>
<evidence type="ECO:0000313" key="10">
    <source>
        <dbReference type="EMBL" id="MFD3263840.1"/>
    </source>
</evidence>
<evidence type="ECO:0000256" key="5">
    <source>
        <dbReference type="ARBA" id="ARBA00022692"/>
    </source>
</evidence>
<keyword evidence="6 8" id="KW-1133">Transmembrane helix</keyword>
<accession>A0ABW6CPT0</accession>
<dbReference type="PRINTS" id="PR00164">
    <property type="entry name" value="ABC2TRNSPORT"/>
</dbReference>
<comment type="similarity">
    <text evidence="2 8">Belongs to the ABC-2 integral membrane protein family.</text>
</comment>
<dbReference type="Pfam" id="PF12698">
    <property type="entry name" value="ABC2_membrane_3"/>
    <property type="match status" value="1"/>
</dbReference>
<dbReference type="InterPro" id="IPR000412">
    <property type="entry name" value="ABC_2_transport"/>
</dbReference>
<dbReference type="Gene3D" id="3.40.1710.10">
    <property type="entry name" value="abc type-2 transporter like domain"/>
    <property type="match status" value="1"/>
</dbReference>
<evidence type="ECO:0000256" key="6">
    <source>
        <dbReference type="ARBA" id="ARBA00022989"/>
    </source>
</evidence>
<dbReference type="PROSITE" id="PS51012">
    <property type="entry name" value="ABC_TM2"/>
    <property type="match status" value="1"/>
</dbReference>